<organism evidence="2 3">
    <name type="scientific">Paenibacillus algicola</name>
    <dbReference type="NCBI Taxonomy" id="2565926"/>
    <lineage>
        <taxon>Bacteria</taxon>
        <taxon>Bacillati</taxon>
        <taxon>Bacillota</taxon>
        <taxon>Bacilli</taxon>
        <taxon>Bacillales</taxon>
        <taxon>Paenibacillaceae</taxon>
        <taxon>Paenibacillus</taxon>
    </lineage>
</organism>
<dbReference type="Proteomes" id="UP000300879">
    <property type="component" value="Chromosome"/>
</dbReference>
<protein>
    <submittedName>
        <fullName evidence="2">Uncharacterized protein</fullName>
    </submittedName>
</protein>
<reference evidence="2 3" key="1">
    <citation type="submission" date="2019-05" db="EMBL/GenBank/DDBJ databases">
        <authorList>
            <person name="Chen C."/>
        </authorList>
    </citation>
    <scope>NUCLEOTIDE SEQUENCE [LARGE SCALE GENOMIC DNA]</scope>
    <source>
        <strain evidence="2 3">HB172198</strain>
    </source>
</reference>
<keyword evidence="3" id="KW-1185">Reference proteome</keyword>
<sequence length="138" mass="15618">MDDLRRRVDKLEHSISELKTALEKHATSSDLRIAQLEIEKKVSSDIANLQDYLKTTGDYQHKELKQSLEKMENKFNEIPSKGDFKELILDMKGQLNLASKTDVSDSVGKLHIKLVLWIIATMITVSGIASGILIRILK</sequence>
<dbReference type="EMBL" id="CP040396">
    <property type="protein sequence ID" value="QCT02742.1"/>
    <property type="molecule type" value="Genomic_DNA"/>
</dbReference>
<keyword evidence="1" id="KW-0472">Membrane</keyword>
<evidence type="ECO:0000313" key="2">
    <source>
        <dbReference type="EMBL" id="QCT02742.1"/>
    </source>
</evidence>
<dbReference type="AlphaFoldDB" id="A0A4P8XJC4"/>
<dbReference type="KEGG" id="palo:E6C60_2027"/>
<evidence type="ECO:0000256" key="1">
    <source>
        <dbReference type="SAM" id="Phobius"/>
    </source>
</evidence>
<keyword evidence="1" id="KW-1133">Transmembrane helix</keyword>
<keyword evidence="1" id="KW-0812">Transmembrane</keyword>
<feature type="transmembrane region" description="Helical" evidence="1">
    <location>
        <begin position="114"/>
        <end position="137"/>
    </location>
</feature>
<gene>
    <name evidence="2" type="ORF">E6C60_2027</name>
</gene>
<evidence type="ECO:0000313" key="3">
    <source>
        <dbReference type="Proteomes" id="UP000300879"/>
    </source>
</evidence>
<name>A0A4P8XJC4_9BACL</name>
<accession>A0A4P8XJC4</accession>
<proteinExistence type="predicted"/>